<accession>A0A0F9J9L5</accession>
<protein>
    <submittedName>
        <fullName evidence="1">Uncharacterized protein</fullName>
    </submittedName>
</protein>
<reference evidence="1" key="1">
    <citation type="journal article" date="2015" name="Nature">
        <title>Complex archaea that bridge the gap between prokaryotes and eukaryotes.</title>
        <authorList>
            <person name="Spang A."/>
            <person name="Saw J.H."/>
            <person name="Jorgensen S.L."/>
            <person name="Zaremba-Niedzwiedzka K."/>
            <person name="Martijn J."/>
            <person name="Lind A.E."/>
            <person name="van Eijk R."/>
            <person name="Schleper C."/>
            <person name="Guy L."/>
            <person name="Ettema T.J."/>
        </authorList>
    </citation>
    <scope>NUCLEOTIDE SEQUENCE</scope>
</reference>
<proteinExistence type="predicted"/>
<dbReference type="EMBL" id="LAZR01018600">
    <property type="protein sequence ID" value="KKL95757.1"/>
    <property type="molecule type" value="Genomic_DNA"/>
</dbReference>
<dbReference type="AlphaFoldDB" id="A0A0F9J9L5"/>
<comment type="caution">
    <text evidence="1">The sequence shown here is derived from an EMBL/GenBank/DDBJ whole genome shotgun (WGS) entry which is preliminary data.</text>
</comment>
<gene>
    <name evidence="1" type="ORF">LCGC14_1851330</name>
</gene>
<feature type="non-terminal residue" evidence="1">
    <location>
        <position position="1"/>
    </location>
</feature>
<name>A0A0F9J9L5_9ZZZZ</name>
<sequence>AISKQLGAQSYRHVFNLFPELKKHKPDNASINSAWWWGDNSRASRLKVLNKLIKEIKPKQ</sequence>
<organism evidence="1">
    <name type="scientific">marine sediment metagenome</name>
    <dbReference type="NCBI Taxonomy" id="412755"/>
    <lineage>
        <taxon>unclassified sequences</taxon>
        <taxon>metagenomes</taxon>
        <taxon>ecological metagenomes</taxon>
    </lineage>
</organism>
<evidence type="ECO:0000313" key="1">
    <source>
        <dbReference type="EMBL" id="KKL95757.1"/>
    </source>
</evidence>